<feature type="region of interest" description="Disordered" evidence="1">
    <location>
        <begin position="1"/>
        <end position="21"/>
    </location>
</feature>
<reference evidence="2" key="1">
    <citation type="journal article" date="2019" name="Plant J.">
        <title>Chlorella vulgaris genome assembly and annotation reveals the molecular basis for metabolic acclimation to high light conditions.</title>
        <authorList>
            <person name="Cecchin M."/>
            <person name="Marcolungo L."/>
            <person name="Rossato M."/>
            <person name="Girolomoni L."/>
            <person name="Cosentino E."/>
            <person name="Cuine S."/>
            <person name="Li-Beisson Y."/>
            <person name="Delledonne M."/>
            <person name="Ballottari M."/>
        </authorList>
    </citation>
    <scope>NUCLEOTIDE SEQUENCE</scope>
    <source>
        <strain evidence="2">211/11P</strain>
    </source>
</reference>
<protein>
    <submittedName>
        <fullName evidence="2">Uncharacterized protein</fullName>
    </submittedName>
</protein>
<evidence type="ECO:0000256" key="1">
    <source>
        <dbReference type="SAM" id="MobiDB-lite"/>
    </source>
</evidence>
<feature type="compositionally biased region" description="Polar residues" evidence="1">
    <location>
        <begin position="153"/>
        <end position="167"/>
    </location>
</feature>
<organism evidence="2 3">
    <name type="scientific">Chlorella vulgaris</name>
    <name type="common">Green alga</name>
    <dbReference type="NCBI Taxonomy" id="3077"/>
    <lineage>
        <taxon>Eukaryota</taxon>
        <taxon>Viridiplantae</taxon>
        <taxon>Chlorophyta</taxon>
        <taxon>core chlorophytes</taxon>
        <taxon>Trebouxiophyceae</taxon>
        <taxon>Chlorellales</taxon>
        <taxon>Chlorellaceae</taxon>
        <taxon>Chlorella clade</taxon>
        <taxon>Chlorella</taxon>
    </lineage>
</organism>
<name>A0A9D4TTK2_CHLVU</name>
<proteinExistence type="predicted"/>
<gene>
    <name evidence="2" type="ORF">D9Q98_002504</name>
</gene>
<evidence type="ECO:0000313" key="2">
    <source>
        <dbReference type="EMBL" id="KAI3434427.1"/>
    </source>
</evidence>
<sequence>MSNAPVDCPLRTMRAHSPEEHASSQYNIPEIRAYKLGHKRWSYNQVELVLGEVDRGNRPVADPKFIYLSLDEACSHVAASAFRLVAGIYNRQGSRLLATSVSPPIRVLANNDVPTGAARIKLEACLPADWEGWGLHAFAPSYQCSAMSRADTSRAQPTRPRTIQKTSADMDGRNMPLQSPLLPAATSSLSLIPSINEGPALLPAALDVASATAPHVTKPLSKTRPVLEACWDEMVTQLQQTQAAPSMQASASVMIPPWQPPSHCPLPADNILLADSLDLPKTDSKQFYYGAADPEHDDRLCCALPGLHEQPLFDELDMGLLPLFSGI</sequence>
<comment type="caution">
    <text evidence="2">The sequence shown here is derived from an EMBL/GenBank/DDBJ whole genome shotgun (WGS) entry which is preliminary data.</text>
</comment>
<dbReference type="AlphaFoldDB" id="A0A9D4TTK2"/>
<keyword evidence="3" id="KW-1185">Reference proteome</keyword>
<dbReference type="EMBL" id="SIDB01000003">
    <property type="protein sequence ID" value="KAI3434427.1"/>
    <property type="molecule type" value="Genomic_DNA"/>
</dbReference>
<accession>A0A9D4TTK2</accession>
<evidence type="ECO:0000313" key="3">
    <source>
        <dbReference type="Proteomes" id="UP001055712"/>
    </source>
</evidence>
<dbReference type="Proteomes" id="UP001055712">
    <property type="component" value="Unassembled WGS sequence"/>
</dbReference>
<dbReference type="OrthoDB" id="515355at2759"/>
<feature type="region of interest" description="Disordered" evidence="1">
    <location>
        <begin position="150"/>
        <end position="174"/>
    </location>
</feature>
<reference evidence="2" key="2">
    <citation type="submission" date="2020-11" db="EMBL/GenBank/DDBJ databases">
        <authorList>
            <person name="Cecchin M."/>
            <person name="Marcolungo L."/>
            <person name="Rossato M."/>
            <person name="Girolomoni L."/>
            <person name="Cosentino E."/>
            <person name="Cuine S."/>
            <person name="Li-Beisson Y."/>
            <person name="Delledonne M."/>
            <person name="Ballottari M."/>
        </authorList>
    </citation>
    <scope>NUCLEOTIDE SEQUENCE</scope>
    <source>
        <strain evidence="2">211/11P</strain>
        <tissue evidence="2">Whole cell</tissue>
    </source>
</reference>